<dbReference type="EMBL" id="OX597820">
    <property type="protein sequence ID" value="CAI9725963.1"/>
    <property type="molecule type" value="Genomic_DNA"/>
</dbReference>
<organism evidence="1 2">
    <name type="scientific">Octopus vulgaris</name>
    <name type="common">Common octopus</name>
    <dbReference type="NCBI Taxonomy" id="6645"/>
    <lineage>
        <taxon>Eukaryota</taxon>
        <taxon>Metazoa</taxon>
        <taxon>Spiralia</taxon>
        <taxon>Lophotrochozoa</taxon>
        <taxon>Mollusca</taxon>
        <taxon>Cephalopoda</taxon>
        <taxon>Coleoidea</taxon>
        <taxon>Octopodiformes</taxon>
        <taxon>Octopoda</taxon>
        <taxon>Incirrata</taxon>
        <taxon>Octopodidae</taxon>
        <taxon>Octopus</taxon>
    </lineage>
</organism>
<dbReference type="AlphaFoldDB" id="A0AA36F8J9"/>
<name>A0AA36F8J9_OCTVU</name>
<evidence type="ECO:0000313" key="2">
    <source>
        <dbReference type="Proteomes" id="UP001162480"/>
    </source>
</evidence>
<keyword evidence="2" id="KW-1185">Reference proteome</keyword>
<gene>
    <name evidence="1" type="ORF">OCTVUL_1B022300</name>
</gene>
<accession>A0AA36F8J9</accession>
<protein>
    <submittedName>
        <fullName evidence="1">Uncharacterized protein</fullName>
    </submittedName>
</protein>
<reference evidence="1" key="1">
    <citation type="submission" date="2023-08" db="EMBL/GenBank/DDBJ databases">
        <authorList>
            <person name="Alioto T."/>
            <person name="Alioto T."/>
            <person name="Gomez Garrido J."/>
        </authorList>
    </citation>
    <scope>NUCLEOTIDE SEQUENCE</scope>
</reference>
<sequence>MLVVGHNVTIATIAQLENIHEADISISDDDLLGNCDHLKSLHDNMRRRYQDLINMEIPDRSFNAQNIPDPKQALYDIQKPSPLPFMHTVFLEDNFALAEVLDNKLELIFSKLNEEKAT</sequence>
<dbReference type="Proteomes" id="UP001162480">
    <property type="component" value="Chromosome 7"/>
</dbReference>
<proteinExistence type="predicted"/>
<evidence type="ECO:0000313" key="1">
    <source>
        <dbReference type="EMBL" id="CAI9725963.1"/>
    </source>
</evidence>